<gene>
    <name evidence="1" type="ORF">RINTU1_24190</name>
</gene>
<protein>
    <submittedName>
        <fullName evidence="1">Glycoside hydrolase family 16</fullName>
    </submittedName>
</protein>
<sequence length="122" mass="13663">MPYIPGLNAKFYSILDKLAITLAGCLINIANNFYLFRACSKFSLSDAQLRKKGAKKRPMHSNRCVCEHKKFLINFEQATNVSPLKLPSAARATTDERGHTMRAMARSQQRGGFKGEGYTETC</sequence>
<proteinExistence type="predicted"/>
<dbReference type="EMBL" id="BLXO01000005">
    <property type="protein sequence ID" value="GFN46690.1"/>
    <property type="molecule type" value="Genomic_DNA"/>
</dbReference>
<dbReference type="GO" id="GO:0016787">
    <property type="term" value="F:hydrolase activity"/>
    <property type="evidence" value="ECO:0007669"/>
    <property type="project" value="UniProtKB-KW"/>
</dbReference>
<evidence type="ECO:0000313" key="2">
    <source>
        <dbReference type="Proteomes" id="UP000504714"/>
    </source>
</evidence>
<keyword evidence="1" id="KW-0378">Hydrolase</keyword>
<comment type="caution">
    <text evidence="1">The sequence shown here is derived from an EMBL/GenBank/DDBJ whole genome shotgun (WGS) entry which is preliminary data.</text>
</comment>
<evidence type="ECO:0000313" key="1">
    <source>
        <dbReference type="EMBL" id="GFN46690.1"/>
    </source>
</evidence>
<reference evidence="1 2" key="1">
    <citation type="submission" date="2020-06" db="EMBL/GenBank/DDBJ databases">
        <title>The genome sequence of Candidatus Regiella insecticola strain Tut.</title>
        <authorList>
            <person name="Nikoh N."/>
            <person name="Tsuchida T."/>
            <person name="Koga R."/>
            <person name="Oshima K."/>
            <person name="Hattori M."/>
            <person name="Fukatsu T."/>
        </authorList>
    </citation>
    <scope>NUCLEOTIDE SEQUENCE [LARGE SCALE GENOMIC DNA]</scope>
    <source>
        <strain evidence="1 2">Tut</strain>
    </source>
</reference>
<dbReference type="Proteomes" id="UP000504714">
    <property type="component" value="Unassembled WGS sequence"/>
</dbReference>
<name>A0A6L2ZQI7_9ENTR</name>
<dbReference type="AlphaFoldDB" id="A0A6L2ZQI7"/>
<organism evidence="1 2">
    <name type="scientific">Candidatus Regiella insecticola</name>
    <dbReference type="NCBI Taxonomy" id="138073"/>
    <lineage>
        <taxon>Bacteria</taxon>
        <taxon>Pseudomonadati</taxon>
        <taxon>Pseudomonadota</taxon>
        <taxon>Gammaproteobacteria</taxon>
        <taxon>Enterobacterales</taxon>
        <taxon>Enterobacteriaceae</taxon>
        <taxon>aphid secondary symbionts</taxon>
        <taxon>Candidatus Regiella</taxon>
    </lineage>
</organism>
<accession>A0A6L2ZQI7</accession>
<dbReference type="RefSeq" id="WP_176488308.1">
    <property type="nucleotide sequence ID" value="NZ_BLXO01000005.1"/>
</dbReference>